<dbReference type="PRINTS" id="PR00037">
    <property type="entry name" value="HTHLACR"/>
</dbReference>
<feature type="domain" description="HTH deoR-type" evidence="4">
    <location>
        <begin position="9"/>
        <end position="64"/>
    </location>
</feature>
<accession>A0A5C8I3I2</accession>
<dbReference type="OrthoDB" id="7688673at2"/>
<dbReference type="Gene3D" id="3.40.50.1360">
    <property type="match status" value="1"/>
</dbReference>
<dbReference type="GO" id="GO:0003700">
    <property type="term" value="F:DNA-binding transcription factor activity"/>
    <property type="evidence" value="ECO:0007669"/>
    <property type="project" value="InterPro"/>
</dbReference>
<dbReference type="GO" id="GO:0003677">
    <property type="term" value="F:DNA binding"/>
    <property type="evidence" value="ECO:0007669"/>
    <property type="project" value="UniProtKB-KW"/>
</dbReference>
<dbReference type="InterPro" id="IPR014036">
    <property type="entry name" value="DeoR-like_C"/>
</dbReference>
<dbReference type="SMART" id="SM01134">
    <property type="entry name" value="DeoRC"/>
    <property type="match status" value="1"/>
</dbReference>
<evidence type="ECO:0000313" key="6">
    <source>
        <dbReference type="Proteomes" id="UP000321034"/>
    </source>
</evidence>
<evidence type="ECO:0000259" key="4">
    <source>
        <dbReference type="PROSITE" id="PS51000"/>
    </source>
</evidence>
<dbReference type="PROSITE" id="PS51000">
    <property type="entry name" value="HTH_DEOR_2"/>
    <property type="match status" value="1"/>
</dbReference>
<dbReference type="Pfam" id="PF00455">
    <property type="entry name" value="DeoRC"/>
    <property type="match status" value="1"/>
</dbReference>
<dbReference type="PANTHER" id="PTHR30363">
    <property type="entry name" value="HTH-TYPE TRANSCRIPTIONAL REGULATOR SRLR-RELATED"/>
    <property type="match status" value="1"/>
</dbReference>
<organism evidence="5 6">
    <name type="scientific">Microbacterium hatanonis</name>
    <dbReference type="NCBI Taxonomy" id="404366"/>
    <lineage>
        <taxon>Bacteria</taxon>
        <taxon>Bacillati</taxon>
        <taxon>Actinomycetota</taxon>
        <taxon>Actinomycetes</taxon>
        <taxon>Micrococcales</taxon>
        <taxon>Microbacteriaceae</taxon>
        <taxon>Microbacterium</taxon>
    </lineage>
</organism>
<dbReference type="AlphaFoldDB" id="A0A5C8I3I2"/>
<dbReference type="InterPro" id="IPR018356">
    <property type="entry name" value="Tscrpt_reg_HTH_DeoR_CS"/>
</dbReference>
<proteinExistence type="predicted"/>
<dbReference type="SMART" id="SM00420">
    <property type="entry name" value="HTH_DEOR"/>
    <property type="match status" value="1"/>
</dbReference>
<reference evidence="5 6" key="1">
    <citation type="submission" date="2019-08" db="EMBL/GenBank/DDBJ databases">
        <authorList>
            <person name="Dong K."/>
        </authorList>
    </citation>
    <scope>NUCLEOTIDE SEQUENCE [LARGE SCALE GENOMIC DNA]</scope>
    <source>
        <strain evidence="5 6">JCM14558</strain>
    </source>
</reference>
<dbReference type="InterPro" id="IPR037171">
    <property type="entry name" value="NagB/RpiA_transferase-like"/>
</dbReference>
<dbReference type="InterPro" id="IPR036388">
    <property type="entry name" value="WH-like_DNA-bd_sf"/>
</dbReference>
<dbReference type="PROSITE" id="PS00894">
    <property type="entry name" value="HTH_DEOR_1"/>
    <property type="match status" value="1"/>
</dbReference>
<dbReference type="SUPFAM" id="SSF100950">
    <property type="entry name" value="NagB/RpiA/CoA transferase-like"/>
    <property type="match status" value="1"/>
</dbReference>
<dbReference type="PANTHER" id="PTHR30363:SF58">
    <property type="entry name" value="REGULATORY PROTEIN, DEOR FAMILY"/>
    <property type="match status" value="1"/>
</dbReference>
<evidence type="ECO:0000313" key="5">
    <source>
        <dbReference type="EMBL" id="TXK12899.1"/>
    </source>
</evidence>
<dbReference type="InterPro" id="IPR050313">
    <property type="entry name" value="Carb_Metab_HTH_regulators"/>
</dbReference>
<dbReference type="SUPFAM" id="SSF46785">
    <property type="entry name" value="Winged helix' DNA-binding domain"/>
    <property type="match status" value="1"/>
</dbReference>
<protein>
    <submittedName>
        <fullName evidence="5">DeoR/GlpR transcriptional regulator</fullName>
    </submittedName>
</protein>
<gene>
    <name evidence="5" type="ORF">FVP77_05470</name>
</gene>
<keyword evidence="1" id="KW-0805">Transcription regulation</keyword>
<evidence type="ECO:0000256" key="1">
    <source>
        <dbReference type="ARBA" id="ARBA00023015"/>
    </source>
</evidence>
<dbReference type="Gene3D" id="1.10.10.10">
    <property type="entry name" value="Winged helix-like DNA-binding domain superfamily/Winged helix DNA-binding domain"/>
    <property type="match status" value="1"/>
</dbReference>
<keyword evidence="2" id="KW-0238">DNA-binding</keyword>
<dbReference type="Pfam" id="PF08220">
    <property type="entry name" value="HTH_DeoR"/>
    <property type="match status" value="1"/>
</dbReference>
<dbReference type="RefSeq" id="WP_147893598.1">
    <property type="nucleotide sequence ID" value="NZ_BAAANR010000001.1"/>
</dbReference>
<name>A0A5C8I3I2_9MICO</name>
<evidence type="ECO:0000256" key="2">
    <source>
        <dbReference type="ARBA" id="ARBA00023125"/>
    </source>
</evidence>
<dbReference type="InterPro" id="IPR036390">
    <property type="entry name" value="WH_DNA-bd_sf"/>
</dbReference>
<dbReference type="Proteomes" id="UP000321034">
    <property type="component" value="Unassembled WGS sequence"/>
</dbReference>
<keyword evidence="6" id="KW-1185">Reference proteome</keyword>
<dbReference type="InterPro" id="IPR001034">
    <property type="entry name" value="DeoR_HTH"/>
</dbReference>
<dbReference type="EMBL" id="VRSV01000001">
    <property type="protein sequence ID" value="TXK12899.1"/>
    <property type="molecule type" value="Genomic_DNA"/>
</dbReference>
<comment type="caution">
    <text evidence="5">The sequence shown here is derived from an EMBL/GenBank/DDBJ whole genome shotgun (WGS) entry which is preliminary data.</text>
</comment>
<evidence type="ECO:0000256" key="3">
    <source>
        <dbReference type="ARBA" id="ARBA00023163"/>
    </source>
</evidence>
<keyword evidence="3" id="KW-0804">Transcription</keyword>
<sequence length="277" mass="29765">MASSTSLIPEQRRQEILRHLRREEVLSYRQITDLLGVSQMTARRDVALLAEQGRVTATAGGAAIVARRLSEPLRAQKAQTDLPQKTAISRAAAALVADSMTIYLDAGTTVQAMRPFLEDRSDLTVVTNDLTTVQAFLDHPSVDLICIGGRVDRDNQSTIGRLASLTLAELSVDVAFLSCSSWDARHGVTTPTEAKVDPKRAALHSATSSVLLADSGKYGSFAKYRIMRLDELDTVVTDDDLSSEDAEAIRAHDVEVVCAAIDDSAEAVMRAGGGVPS</sequence>